<sequence>MPVRLLHMMAGDLGVMRIAGEDDARFMARTTYTALRFWMQAYCLDDGYGGSYGLSGNTVRHRAVDWLRGIGAIQPGMASWYGGTDGYADAAARVFEVLKATGDLARTADGLYRCTSRHSLPVGTGRAIVMGLADPTDDRTSAMSGMAYLTEAAAKPDPTRAKRPVGREHAYTADFTPLDGRHTLITLSAPLNLFPKRGRTIDLLVWPHRHARDLQQLVVRTDYTPIIVALLENTGFTTAVH</sequence>
<keyword evidence="4" id="KW-1185">Reference proteome</keyword>
<name>A0A5J5E2G2_9BIFI</name>
<dbReference type="AlphaFoldDB" id="A0A5J5E2G2"/>
<dbReference type="OrthoDB" id="3234197at2"/>
<evidence type="ECO:0000313" key="4">
    <source>
        <dbReference type="Proteomes" id="UP000374630"/>
    </source>
</evidence>
<comment type="caution">
    <text evidence="2">The sequence shown here is derived from an EMBL/GenBank/DDBJ whole genome shotgun (WGS) entry which is preliminary data.</text>
</comment>
<evidence type="ECO:0000313" key="3">
    <source>
        <dbReference type="Proteomes" id="UP000345527"/>
    </source>
</evidence>
<reference evidence="3 4" key="1">
    <citation type="journal article" date="2019" name="Syst. Appl. Microbiol.">
        <title>Characterization of Bifidobacterium species in feaces of the Egyptian fruit bat: Description of B. vespertilionis sp. nov. and B. rousetti sp. nov.</title>
        <authorList>
            <person name="Modesto M."/>
            <person name="Satti M."/>
            <person name="Watanabe K."/>
            <person name="Puglisi E."/>
            <person name="Morelli L."/>
            <person name="Huang C.-H."/>
            <person name="Liou J.-S."/>
            <person name="Miyashita M."/>
            <person name="Tamura T."/>
            <person name="Saito S."/>
            <person name="Mori K."/>
            <person name="Huang L."/>
            <person name="Sciavilla P."/>
            <person name="Sandri C."/>
            <person name="Spiezio C."/>
            <person name="Vitali F."/>
            <person name="Cavalieri D."/>
            <person name="Perpetuini G."/>
            <person name="Tofalo R."/>
            <person name="Bonetti A."/>
            <person name="Arita M."/>
            <person name="Mattarelli P."/>
        </authorList>
    </citation>
    <scope>NUCLEOTIDE SEQUENCE [LARGE SCALE GENOMIC DNA]</scope>
    <source>
        <strain evidence="1 4">RST16</strain>
        <strain evidence="2 3">RST8</strain>
    </source>
</reference>
<dbReference type="Proteomes" id="UP000374630">
    <property type="component" value="Unassembled WGS sequence"/>
</dbReference>
<gene>
    <name evidence="2" type="ORF">EM848_05440</name>
    <name evidence="1" type="ORF">EMO90_08190</name>
</gene>
<dbReference type="EMBL" id="RZOA01000009">
    <property type="protein sequence ID" value="KAA8823389.1"/>
    <property type="molecule type" value="Genomic_DNA"/>
</dbReference>
<organism evidence="2 3">
    <name type="scientific">Bifidobacterium vespertilionis</name>
    <dbReference type="NCBI Taxonomy" id="2562524"/>
    <lineage>
        <taxon>Bacteria</taxon>
        <taxon>Bacillati</taxon>
        <taxon>Actinomycetota</taxon>
        <taxon>Actinomycetes</taxon>
        <taxon>Bifidobacteriales</taxon>
        <taxon>Bifidobacteriaceae</taxon>
        <taxon>Bifidobacterium</taxon>
    </lineage>
</organism>
<protein>
    <submittedName>
        <fullName evidence="2">Uncharacterized protein</fullName>
    </submittedName>
</protein>
<dbReference type="EMBL" id="RZNZ01000010">
    <property type="protein sequence ID" value="KAA8819603.1"/>
    <property type="molecule type" value="Genomic_DNA"/>
</dbReference>
<dbReference type="RefSeq" id="WP_150353922.1">
    <property type="nucleotide sequence ID" value="NZ_RZNZ01000010.1"/>
</dbReference>
<proteinExistence type="predicted"/>
<accession>A0A5J5E2G2</accession>
<dbReference type="Proteomes" id="UP000345527">
    <property type="component" value="Unassembled WGS sequence"/>
</dbReference>
<evidence type="ECO:0000313" key="1">
    <source>
        <dbReference type="EMBL" id="KAA8819603.1"/>
    </source>
</evidence>
<evidence type="ECO:0000313" key="2">
    <source>
        <dbReference type="EMBL" id="KAA8823389.1"/>
    </source>
</evidence>